<evidence type="ECO:0000313" key="2">
    <source>
        <dbReference type="Proteomes" id="UP000321764"/>
    </source>
</evidence>
<dbReference type="EMBL" id="VKAD01000001">
    <property type="protein sequence ID" value="TXR53863.1"/>
    <property type="molecule type" value="Genomic_DNA"/>
</dbReference>
<dbReference type="Proteomes" id="UP000321764">
    <property type="component" value="Unassembled WGS sequence"/>
</dbReference>
<reference evidence="1 2" key="1">
    <citation type="submission" date="2019-07" db="EMBL/GenBank/DDBJ databases">
        <title>Reinekea sp. strain SSH23 genome sequencing and assembly.</title>
        <authorList>
            <person name="Kim I."/>
        </authorList>
    </citation>
    <scope>NUCLEOTIDE SEQUENCE [LARGE SCALE GENOMIC DNA]</scope>
    <source>
        <strain evidence="1 2">SSH23</strain>
    </source>
</reference>
<name>A0A5C8Z9D8_9GAMM</name>
<comment type="caution">
    <text evidence="1">The sequence shown here is derived from an EMBL/GenBank/DDBJ whole genome shotgun (WGS) entry which is preliminary data.</text>
</comment>
<keyword evidence="2" id="KW-1185">Reference proteome</keyword>
<accession>A0A5C8Z9D8</accession>
<sequence>MSNLQELIDDFDSITEIAYDLSQQFDGIQTEDRRKKISTHYLAKVVPECISLLRVLPGSRFTDSGELFDFPSFCSISRSLIEAANLHWYYCIESIDTEVSDFRLYLYDFHDEKSTIQIAKFIGAEEKGIDLLQEECDRLKSIIKENAKFKSLLPEVQRQIFKGRKCSDMNQTEISDCRGLDLDTFNGIYKILSTNTHSTPSAISAIVHSRIHGKELHEALAGLVLSYVASFIADMVRTIGEIWCLEFAKEESEEIISLYSKGLCEIT</sequence>
<organism evidence="1 2">
    <name type="scientific">Reinekea thalattae</name>
    <dbReference type="NCBI Taxonomy" id="2593301"/>
    <lineage>
        <taxon>Bacteria</taxon>
        <taxon>Pseudomonadati</taxon>
        <taxon>Pseudomonadota</taxon>
        <taxon>Gammaproteobacteria</taxon>
        <taxon>Oceanospirillales</taxon>
        <taxon>Saccharospirillaceae</taxon>
        <taxon>Reinekea</taxon>
    </lineage>
</organism>
<dbReference type="AlphaFoldDB" id="A0A5C8Z9D8"/>
<gene>
    <name evidence="1" type="ORF">FME95_04715</name>
</gene>
<dbReference type="OrthoDB" id="6398339at2"/>
<proteinExistence type="predicted"/>
<evidence type="ECO:0000313" key="1">
    <source>
        <dbReference type="EMBL" id="TXR53863.1"/>
    </source>
</evidence>
<protein>
    <submittedName>
        <fullName evidence="1">Uncharacterized protein</fullName>
    </submittedName>
</protein>
<dbReference type="RefSeq" id="WP_147713262.1">
    <property type="nucleotide sequence ID" value="NZ_VKAD01000001.1"/>
</dbReference>